<protein>
    <submittedName>
        <fullName evidence="1">Uncharacterized protein</fullName>
    </submittedName>
</protein>
<accession>A0AAV7ILB1</accession>
<keyword evidence="2" id="KW-1185">Reference proteome</keyword>
<gene>
    <name evidence="1" type="ORF">KQX54_003929</name>
</gene>
<dbReference type="Proteomes" id="UP000826195">
    <property type="component" value="Unassembled WGS sequence"/>
</dbReference>
<proteinExistence type="predicted"/>
<sequence>METSFNDFPGHEETFPVKEEDDLNQLIIKNIKYACNNLECNLTFSRERQRDKHSFDCLKNNLQPEKIALDQNTKFKDKSNENKEKIPLNNSVKPVKPMKTSKKIVNRFKIIKELTTMETSFNDFPGQEETFSVKEDENLNELMIKNIKYACYNSKCNLTFNSERQREKQFFDYLENNLQSEEIILDQNAKFSDESKENKEKIL</sequence>
<organism evidence="1 2">
    <name type="scientific">Cotesia glomerata</name>
    <name type="common">Lepidopteran parasitic wasp</name>
    <name type="synonym">Apanteles glomeratus</name>
    <dbReference type="NCBI Taxonomy" id="32391"/>
    <lineage>
        <taxon>Eukaryota</taxon>
        <taxon>Metazoa</taxon>
        <taxon>Ecdysozoa</taxon>
        <taxon>Arthropoda</taxon>
        <taxon>Hexapoda</taxon>
        <taxon>Insecta</taxon>
        <taxon>Pterygota</taxon>
        <taxon>Neoptera</taxon>
        <taxon>Endopterygota</taxon>
        <taxon>Hymenoptera</taxon>
        <taxon>Apocrita</taxon>
        <taxon>Ichneumonoidea</taxon>
        <taxon>Braconidae</taxon>
        <taxon>Microgastrinae</taxon>
        <taxon>Cotesia</taxon>
    </lineage>
</organism>
<dbReference type="AlphaFoldDB" id="A0AAV7ILB1"/>
<comment type="caution">
    <text evidence="1">The sequence shown here is derived from an EMBL/GenBank/DDBJ whole genome shotgun (WGS) entry which is preliminary data.</text>
</comment>
<dbReference type="EMBL" id="JAHXZJ010001119">
    <property type="protein sequence ID" value="KAH0553751.1"/>
    <property type="molecule type" value="Genomic_DNA"/>
</dbReference>
<evidence type="ECO:0000313" key="2">
    <source>
        <dbReference type="Proteomes" id="UP000826195"/>
    </source>
</evidence>
<name>A0AAV7ILB1_COTGL</name>
<reference evidence="1 2" key="1">
    <citation type="journal article" date="2021" name="J. Hered.">
        <title>A chromosome-level genome assembly of the parasitoid wasp, Cotesia glomerata (Hymenoptera: Braconidae).</title>
        <authorList>
            <person name="Pinto B.J."/>
            <person name="Weis J.J."/>
            <person name="Gamble T."/>
            <person name="Ode P.J."/>
            <person name="Paul R."/>
            <person name="Zaspel J.M."/>
        </authorList>
    </citation>
    <scope>NUCLEOTIDE SEQUENCE [LARGE SCALE GENOMIC DNA]</scope>
    <source>
        <strain evidence="1">CgM1</strain>
    </source>
</reference>
<evidence type="ECO:0000313" key="1">
    <source>
        <dbReference type="EMBL" id="KAH0553751.1"/>
    </source>
</evidence>